<evidence type="ECO:0000256" key="5">
    <source>
        <dbReference type="RuleBase" id="RU003560"/>
    </source>
</evidence>
<comment type="similarity">
    <text evidence="1 5">Belongs to the class-III pyridoxal-phosphate-dependent aminotransferase family.</text>
</comment>
<dbReference type="SUPFAM" id="SSF53383">
    <property type="entry name" value="PLP-dependent transferases"/>
    <property type="match status" value="1"/>
</dbReference>
<dbReference type="GO" id="GO:0030170">
    <property type="term" value="F:pyridoxal phosphate binding"/>
    <property type="evidence" value="ECO:0007669"/>
    <property type="project" value="InterPro"/>
</dbReference>
<dbReference type="OrthoDB" id="9801834at2"/>
<dbReference type="CDD" id="cd00610">
    <property type="entry name" value="OAT_like"/>
    <property type="match status" value="1"/>
</dbReference>
<dbReference type="PROSITE" id="PS00600">
    <property type="entry name" value="AA_TRANSFER_CLASS_3"/>
    <property type="match status" value="1"/>
</dbReference>
<dbReference type="Gene3D" id="3.90.1150.10">
    <property type="entry name" value="Aspartate Aminotransferase, domain 1"/>
    <property type="match status" value="1"/>
</dbReference>
<dbReference type="EMBL" id="AP023440">
    <property type="protein sequence ID" value="BCL27197.1"/>
    <property type="molecule type" value="Genomic_DNA"/>
</dbReference>
<dbReference type="InterPro" id="IPR015421">
    <property type="entry name" value="PyrdxlP-dep_Trfase_major"/>
</dbReference>
<evidence type="ECO:0000313" key="6">
    <source>
        <dbReference type="EMBL" id="BCL27197.1"/>
    </source>
</evidence>
<dbReference type="InterPro" id="IPR005814">
    <property type="entry name" value="Aminotrans_3"/>
</dbReference>
<dbReference type="FunFam" id="3.40.640.10:FF:000014">
    <property type="entry name" value="Adenosylmethionine-8-amino-7-oxononanoate aminotransferase, probable"/>
    <property type="match status" value="1"/>
</dbReference>
<keyword evidence="7" id="KW-1185">Reference proteome</keyword>
<dbReference type="KEGG" id="sgm:GCM10017557_20560"/>
<dbReference type="PANTHER" id="PTHR43094:SF1">
    <property type="entry name" value="AMINOTRANSFERASE CLASS-III"/>
    <property type="match status" value="1"/>
</dbReference>
<dbReference type="InterPro" id="IPR015424">
    <property type="entry name" value="PyrdxlP-dep_Trfase"/>
</dbReference>
<dbReference type="InterPro" id="IPR015422">
    <property type="entry name" value="PyrdxlP-dep_Trfase_small"/>
</dbReference>
<evidence type="ECO:0000256" key="1">
    <source>
        <dbReference type="ARBA" id="ARBA00008954"/>
    </source>
</evidence>
<keyword evidence="3" id="KW-0808">Transferase</keyword>
<protein>
    <submittedName>
        <fullName evidence="6">Aspartate aminotransferase family protein</fullName>
    </submittedName>
</protein>
<dbReference type="Pfam" id="PF00202">
    <property type="entry name" value="Aminotran_3"/>
    <property type="match status" value="1"/>
</dbReference>
<evidence type="ECO:0000256" key="3">
    <source>
        <dbReference type="ARBA" id="ARBA00022679"/>
    </source>
</evidence>
<dbReference type="Gene3D" id="3.40.640.10">
    <property type="entry name" value="Type I PLP-dependent aspartate aminotransferase-like (Major domain)"/>
    <property type="match status" value="1"/>
</dbReference>
<dbReference type="Proteomes" id="UP000516444">
    <property type="component" value="Chromosome"/>
</dbReference>
<dbReference type="GO" id="GO:0008483">
    <property type="term" value="F:transaminase activity"/>
    <property type="evidence" value="ECO:0007669"/>
    <property type="project" value="UniProtKB-KW"/>
</dbReference>
<name>A0A7G1P065_9ACTN</name>
<dbReference type="RefSeq" id="WP_055514604.1">
    <property type="nucleotide sequence ID" value="NZ_AP023440.1"/>
</dbReference>
<evidence type="ECO:0000256" key="4">
    <source>
        <dbReference type="ARBA" id="ARBA00022898"/>
    </source>
</evidence>
<dbReference type="PIRSF" id="PIRSF000521">
    <property type="entry name" value="Transaminase_4ab_Lys_Orn"/>
    <property type="match status" value="1"/>
</dbReference>
<accession>A0A7G1P065</accession>
<dbReference type="InterPro" id="IPR049704">
    <property type="entry name" value="Aminotrans_3_PPA_site"/>
</dbReference>
<keyword evidence="2 6" id="KW-0032">Aminotransferase</keyword>
<dbReference type="AlphaFoldDB" id="A0A7G1P065"/>
<organism evidence="6 7">
    <name type="scientific">Streptomyces aurantiacus</name>
    <dbReference type="NCBI Taxonomy" id="47760"/>
    <lineage>
        <taxon>Bacteria</taxon>
        <taxon>Bacillati</taxon>
        <taxon>Actinomycetota</taxon>
        <taxon>Actinomycetes</taxon>
        <taxon>Kitasatosporales</taxon>
        <taxon>Streptomycetaceae</taxon>
        <taxon>Streptomyces</taxon>
        <taxon>Streptomyces aurantiacus group</taxon>
    </lineage>
</organism>
<keyword evidence="4 5" id="KW-0663">Pyridoxal phosphate</keyword>
<evidence type="ECO:0000256" key="2">
    <source>
        <dbReference type="ARBA" id="ARBA00022576"/>
    </source>
</evidence>
<sequence>MTAATGISRSRHATGELVRLDRERILHPLLPDGREDRTVLVKGEGCRVWDADGREYLDASAVLGVMQVGHGRRELAAAAAEQLGRLDYFHTWGTITNDRAIELATRLTDLAPPGLDRVFYTSGGSEGNEIALRLARYYHHRKGASGRNWVLSRHTAYHGIGYGSGSLSGSPVYQDGFGPVVPNVHFLTPPHPYQKQWYAGEDPTDFCVRELEAAIEKIGPEHIAAMIGEPVMGGYGAVVPPADYWPRVAEVLRRHGILLIFDEVVTAFGRTGRWYSAEHFGVVPDILVTAKGITSGYIPHGAVLVSEEVSEVVGAEGGFPIGFTYTGHPTACAVALANLDIIEKEGLLANATGTGAYLAAGLRSRLLGLPAVGDVRQIGLMLAVQLVSDQETGADLPGGTLRVADALREQAGILVRNNAHALIVSPPLVLDRGTADKIVDGFRFVLERLGTDGSVR</sequence>
<dbReference type="PANTHER" id="PTHR43094">
    <property type="entry name" value="AMINOTRANSFERASE"/>
    <property type="match status" value="1"/>
</dbReference>
<proteinExistence type="inferred from homology"/>
<evidence type="ECO:0000313" key="7">
    <source>
        <dbReference type="Proteomes" id="UP000516444"/>
    </source>
</evidence>
<gene>
    <name evidence="6" type="ORF">GCM10017557_20560</name>
</gene>
<reference evidence="6 7" key="1">
    <citation type="journal article" date="2014" name="Int. J. Syst. Evol. Microbiol.">
        <title>Complete genome sequence of Corynebacterium casei LMG S-19264T (=DSM 44701T), isolated from a smear-ripened cheese.</title>
        <authorList>
            <consortium name="US DOE Joint Genome Institute (JGI-PGF)"/>
            <person name="Walter F."/>
            <person name="Albersmeier A."/>
            <person name="Kalinowski J."/>
            <person name="Ruckert C."/>
        </authorList>
    </citation>
    <scope>NUCLEOTIDE SEQUENCE [LARGE SCALE GENOMIC DNA]</scope>
    <source>
        <strain evidence="6 7">JCM 4677</strain>
    </source>
</reference>